<dbReference type="Proteomes" id="UP000280434">
    <property type="component" value="Unassembled WGS sequence"/>
</dbReference>
<dbReference type="OrthoDB" id="1373715at2"/>
<name>A0A494X7A7_9BURK</name>
<keyword evidence="2" id="KW-1185">Reference proteome</keyword>
<gene>
    <name evidence="1" type="ORF">D7S89_24760</name>
</gene>
<dbReference type="RefSeq" id="WP_121281504.1">
    <property type="nucleotide sequence ID" value="NZ_RBZV01000016.1"/>
</dbReference>
<comment type="caution">
    <text evidence="1">The sequence shown here is derived from an EMBL/GenBank/DDBJ whole genome shotgun (WGS) entry which is preliminary data.</text>
</comment>
<sequence>MATPKNFLDLQNGFYNALAQGLGYSNQDPFQVIQPSPPLASGADADALLWAYLNNIPVASLTQNTVFSGGNQFLANYQGVMSALQAAPNQFKSTIGQNCYNDYVAARKAKEVGPTPAEFRDWAMLCDPCSAVATSGASALARAMLDPVFAAQNNVLPYKPAGTEPVDFMPGYQKMLTLLKAAPSRSFSVSANSWQSDVSRTWTQGSNSGFFGLWGGSSSESTLSQKFASSGVGLQASFENVLPFNATPGNWYSSAAFGMAFNNPNKKPWDPEAAINWETTFGKSGNLQRFATSLLIANKMAITVQSAATYNEQEQQEIRNNSGAGMWPFYSTSSSSGSSTSVAFNTSGNMVVQITSKPDVPVVIGCIVLSAAQYLGHEAEVSKYFLTQFYG</sequence>
<evidence type="ECO:0000313" key="2">
    <source>
        <dbReference type="Proteomes" id="UP000280434"/>
    </source>
</evidence>
<reference evidence="1 2" key="1">
    <citation type="submission" date="2018-10" db="EMBL/GenBank/DDBJ databases">
        <title>Paraburkholderia sp. 7MK8-2, isolated from soil.</title>
        <authorList>
            <person name="Gao Z.-H."/>
            <person name="Qiu L.-H."/>
        </authorList>
    </citation>
    <scope>NUCLEOTIDE SEQUENCE [LARGE SCALE GENOMIC DNA]</scope>
    <source>
        <strain evidence="1 2">7MK8-2</strain>
    </source>
</reference>
<dbReference type="AlphaFoldDB" id="A0A494X7A7"/>
<protein>
    <submittedName>
        <fullName evidence="1">Uncharacterized protein</fullName>
    </submittedName>
</protein>
<evidence type="ECO:0000313" key="1">
    <source>
        <dbReference type="EMBL" id="RKP43889.1"/>
    </source>
</evidence>
<dbReference type="EMBL" id="RBZV01000016">
    <property type="protein sequence ID" value="RKP43889.1"/>
    <property type="molecule type" value="Genomic_DNA"/>
</dbReference>
<organism evidence="1 2">
    <name type="scientific">Trinickia fusca</name>
    <dbReference type="NCBI Taxonomy" id="2419777"/>
    <lineage>
        <taxon>Bacteria</taxon>
        <taxon>Pseudomonadati</taxon>
        <taxon>Pseudomonadota</taxon>
        <taxon>Betaproteobacteria</taxon>
        <taxon>Burkholderiales</taxon>
        <taxon>Burkholderiaceae</taxon>
        <taxon>Trinickia</taxon>
    </lineage>
</organism>
<accession>A0A494X7A7</accession>
<proteinExistence type="predicted"/>